<feature type="compositionally biased region" description="Polar residues" evidence="1">
    <location>
        <begin position="258"/>
        <end position="269"/>
    </location>
</feature>
<dbReference type="KEGG" id="clec:106669992"/>
<feature type="region of interest" description="Disordered" evidence="1">
    <location>
        <begin position="190"/>
        <end position="305"/>
    </location>
</feature>
<dbReference type="OMA" id="CSIYTHA"/>
<organism evidence="2 3">
    <name type="scientific">Cimex lectularius</name>
    <name type="common">Bed bug</name>
    <name type="synonym">Acanthia lectularia</name>
    <dbReference type="NCBI Taxonomy" id="79782"/>
    <lineage>
        <taxon>Eukaryota</taxon>
        <taxon>Metazoa</taxon>
        <taxon>Ecdysozoa</taxon>
        <taxon>Arthropoda</taxon>
        <taxon>Hexapoda</taxon>
        <taxon>Insecta</taxon>
        <taxon>Pterygota</taxon>
        <taxon>Neoptera</taxon>
        <taxon>Paraneoptera</taxon>
        <taxon>Hemiptera</taxon>
        <taxon>Heteroptera</taxon>
        <taxon>Panheteroptera</taxon>
        <taxon>Cimicomorpha</taxon>
        <taxon>Cimicidae</taxon>
        <taxon>Cimex</taxon>
    </lineage>
</organism>
<proteinExistence type="predicted"/>
<reference evidence="2" key="1">
    <citation type="submission" date="2022-01" db="UniProtKB">
        <authorList>
            <consortium name="EnsemblMetazoa"/>
        </authorList>
    </citation>
    <scope>IDENTIFICATION</scope>
</reference>
<dbReference type="GO" id="GO:0005737">
    <property type="term" value="C:cytoplasm"/>
    <property type="evidence" value="ECO:0007669"/>
    <property type="project" value="TreeGrafter"/>
</dbReference>
<dbReference type="GO" id="GO:0032007">
    <property type="term" value="P:negative regulation of TOR signaling"/>
    <property type="evidence" value="ECO:0007669"/>
    <property type="project" value="InterPro"/>
</dbReference>
<dbReference type="InterPro" id="IPR026682">
    <property type="entry name" value="AKT1S1"/>
</dbReference>
<dbReference type="CTD" id="26067067"/>
<evidence type="ECO:0000313" key="2">
    <source>
        <dbReference type="EnsemblMetazoa" id="XP_024082184.1"/>
    </source>
</evidence>
<dbReference type="Proteomes" id="UP000494040">
    <property type="component" value="Unassembled WGS sequence"/>
</dbReference>
<dbReference type="GO" id="GO:0048011">
    <property type="term" value="P:neurotrophin TRK receptor signaling pathway"/>
    <property type="evidence" value="ECO:0007669"/>
    <property type="project" value="InterPro"/>
</dbReference>
<dbReference type="PANTHER" id="PTHR21844">
    <property type="entry name" value="AKT1 SUBSTRATE 1 PROTEIN"/>
    <property type="match status" value="1"/>
</dbReference>
<dbReference type="RefSeq" id="XP_024082184.1">
    <property type="nucleotide sequence ID" value="XM_024226416.1"/>
</dbReference>
<protein>
    <submittedName>
        <fullName evidence="2">Uncharacterized protein</fullName>
    </submittedName>
</protein>
<accession>A0A8I6SHT2</accession>
<feature type="compositionally biased region" description="Basic and acidic residues" evidence="1">
    <location>
        <begin position="221"/>
        <end position="242"/>
    </location>
</feature>
<sequence length="337" mass="38230">MKYACKCLNIEITSLNNGMGTIDPSVRKLFEDGRIFEEDLVTIEVIHVVLKLRTLVEESITSIWQMYRCINCGMWAYACTKQIGPNNALINKQLLSDSSVMEKLRQSDKYSPVFKIIINNSVPKEPIDTESQDYLHPIAINWIKEQSLQTEERIKEFCDREYSNLEKLKLRVHKDQLAINRLLSEVNANKTSKVKGNSETTREISRSTSVKSMRNTKRSSSHYDSERIFDLEEFDSYGKDTTDDSNSEGSDVEENVEDTSSNRRYTNPSIIARSLPIPVPKFMEDRKGDKNRSPHGPAESSALAPSDIAASIKALAKSIHGDAIFGELPRPRFSTNL</sequence>
<name>A0A8I6SHT2_CIMLE</name>
<feature type="compositionally biased region" description="Basic and acidic residues" evidence="1">
    <location>
        <begin position="282"/>
        <end position="292"/>
    </location>
</feature>
<evidence type="ECO:0000256" key="1">
    <source>
        <dbReference type="SAM" id="MobiDB-lite"/>
    </source>
</evidence>
<evidence type="ECO:0000313" key="3">
    <source>
        <dbReference type="Proteomes" id="UP000494040"/>
    </source>
</evidence>
<dbReference type="GeneID" id="106669992"/>
<dbReference type="Pfam" id="PF15798">
    <property type="entry name" value="PRAS"/>
    <property type="match status" value="1"/>
</dbReference>
<dbReference type="EnsemblMetazoa" id="XM_024226416.1">
    <property type="protein sequence ID" value="XP_024082184.1"/>
    <property type="gene ID" value="LOC106669992"/>
</dbReference>
<dbReference type="AlphaFoldDB" id="A0A8I6SHT2"/>
<dbReference type="PANTHER" id="PTHR21844:SF2">
    <property type="entry name" value="PROLINE-RICH AKT1 SUBSTRATE 1"/>
    <property type="match status" value="1"/>
</dbReference>
<dbReference type="OrthoDB" id="9992964at2759"/>
<feature type="compositionally biased region" description="Acidic residues" evidence="1">
    <location>
        <begin position="243"/>
        <end position="257"/>
    </location>
</feature>
<keyword evidence="3" id="KW-1185">Reference proteome</keyword>